<dbReference type="RefSeq" id="WP_072642537.1">
    <property type="nucleotide sequence ID" value="NZ_CP018234.1"/>
</dbReference>
<dbReference type="AlphaFoldDB" id="A0A1L3ZNX0"/>
<proteinExistence type="predicted"/>
<keyword evidence="2" id="KW-0614">Plasmid</keyword>
<geneLocation type="plasmid" evidence="2 3">
    <name>unnamed6</name>
</geneLocation>
<dbReference type="Proteomes" id="UP000183050">
    <property type="component" value="Plasmid unnamed6"/>
</dbReference>
<dbReference type="EMBL" id="CP018234">
    <property type="protein sequence ID" value="API57363.1"/>
    <property type="molecule type" value="Genomic_DNA"/>
</dbReference>
<evidence type="ECO:0000313" key="2">
    <source>
        <dbReference type="EMBL" id="API57363.1"/>
    </source>
</evidence>
<accession>A0A1L3ZNX0</accession>
<protein>
    <recommendedName>
        <fullName evidence="1">DUF4145 domain-containing protein</fullName>
    </recommendedName>
</protein>
<name>A0A1L3ZNX0_RHILE</name>
<gene>
    <name evidence="2" type="ORF">BMW22_38855</name>
</gene>
<dbReference type="InterPro" id="IPR025285">
    <property type="entry name" value="DUF4145"/>
</dbReference>
<dbReference type="Pfam" id="PF13643">
    <property type="entry name" value="DUF4145"/>
    <property type="match status" value="1"/>
</dbReference>
<evidence type="ECO:0000313" key="3">
    <source>
        <dbReference type="Proteomes" id="UP000183050"/>
    </source>
</evidence>
<reference evidence="2 3" key="1">
    <citation type="submission" date="2016-11" db="EMBL/GenBank/DDBJ databases">
        <title>Rhizobium leguminosarum bv. viciae strain Vaf12 isolated from Vavilovia formosa root nodules from Russia, Dagestan.</title>
        <authorList>
            <person name="Kimeklis A."/>
        </authorList>
    </citation>
    <scope>NUCLEOTIDE SEQUENCE [LARGE SCALE GENOMIC DNA]</scope>
    <source>
        <strain evidence="2 3">Vaf-108</strain>
        <plasmid evidence="3">Plasmid unnamed6</plasmid>
    </source>
</reference>
<organism evidence="2 3">
    <name type="scientific">Rhizobium leguminosarum</name>
    <dbReference type="NCBI Taxonomy" id="384"/>
    <lineage>
        <taxon>Bacteria</taxon>
        <taxon>Pseudomonadati</taxon>
        <taxon>Pseudomonadota</taxon>
        <taxon>Alphaproteobacteria</taxon>
        <taxon>Hyphomicrobiales</taxon>
        <taxon>Rhizobiaceae</taxon>
        <taxon>Rhizobium/Agrobacterium group</taxon>
        <taxon>Rhizobium</taxon>
    </lineage>
</organism>
<feature type="domain" description="DUF4145" evidence="1">
    <location>
        <begin position="71"/>
        <end position="149"/>
    </location>
</feature>
<evidence type="ECO:0000259" key="1">
    <source>
        <dbReference type="Pfam" id="PF13643"/>
    </source>
</evidence>
<sequence>MCDKTFCKEVVAIGGFVDIDEEYGHDQDGEPTIHETTYFCPKSMYPAPRVIAVSKKLSAECQKDLISSFGLLWADYGACANRLRSFVEHFLNQLNVSRVSEKGKGLNLSQRITLFGKTYPNHALSFDALREVGNRGSHAGVADFDDLIKCYQLLRRPITELIDKPHEEDALIAQRLIDKNKRKPPP</sequence>